<feature type="transmembrane region" description="Helical" evidence="2">
    <location>
        <begin position="167"/>
        <end position="190"/>
    </location>
</feature>
<dbReference type="HOGENOM" id="CLU_780928_0_0_1"/>
<sequence>MSPGPRKCGCVVKRVAVVGWAEVSPNDECVPASVSRLTVFEYLRLVNTPSSCHPTQSHWPEFVGPLSTAAQDASEISRMLEAERNHGRSQPTYTGPDGQAILTIKANVWEEMRFVTTMVFKTISTEPIVLLLGIYNGFAYAILFLYLDGVFRVFVVNNGLSIISANLTYPTFAAGVSMMFAFVPVQNWLYARDRTRHGHNHPGARCSGFASAIAPLLIRSSPMAAGLSHLGVPIFENMSTKWAAATGFIFLSSPAHSSTSCTSVERGSSRAASVREHSSSLRRTGPCTKTSVAMERTILARCMTLILPQRPLLPRPDERASKSVALESSGYLQSPPKNSDSRNGEKLRAKSIKNS</sequence>
<keyword evidence="4" id="KW-1185">Reference proteome</keyword>
<reference evidence="3 4" key="1">
    <citation type="journal article" date="2012" name="BMC Genomics">
        <title>Sequencing the genome of Marssonina brunnea reveals fungus-poplar co-evolution.</title>
        <authorList>
            <person name="Zhu S."/>
            <person name="Cao Y.-Z."/>
            <person name="Jiang C."/>
            <person name="Tan B.-Y."/>
            <person name="Wang Z."/>
            <person name="Feng S."/>
            <person name="Zhang L."/>
            <person name="Su X.-H."/>
            <person name="Brejova B."/>
            <person name="Vinar T."/>
            <person name="Xu M."/>
            <person name="Wang M.-X."/>
            <person name="Zhang S.-G."/>
            <person name="Huang M.-R."/>
            <person name="Wu R."/>
            <person name="Zhou Y."/>
        </authorList>
    </citation>
    <scope>NUCLEOTIDE SEQUENCE [LARGE SCALE GENOMIC DNA]</scope>
    <source>
        <strain evidence="3 4">MB_m1</strain>
    </source>
</reference>
<keyword evidence="2" id="KW-0812">Transmembrane</keyword>
<keyword evidence="2" id="KW-1133">Transmembrane helix</keyword>
<protein>
    <submittedName>
        <fullName evidence="3">Vitamin b6 transporter bsu1</fullName>
    </submittedName>
</protein>
<dbReference type="Proteomes" id="UP000006753">
    <property type="component" value="Unassembled WGS sequence"/>
</dbReference>
<feature type="region of interest" description="Disordered" evidence="1">
    <location>
        <begin position="255"/>
        <end position="287"/>
    </location>
</feature>
<feature type="compositionally biased region" description="Basic and acidic residues" evidence="1">
    <location>
        <begin position="339"/>
        <end position="348"/>
    </location>
</feature>
<evidence type="ECO:0000256" key="2">
    <source>
        <dbReference type="SAM" id="Phobius"/>
    </source>
</evidence>
<evidence type="ECO:0000256" key="1">
    <source>
        <dbReference type="SAM" id="MobiDB-lite"/>
    </source>
</evidence>
<proteinExistence type="predicted"/>
<dbReference type="EMBL" id="JH921469">
    <property type="protein sequence ID" value="EKD12054.1"/>
    <property type="molecule type" value="Genomic_DNA"/>
</dbReference>
<feature type="region of interest" description="Disordered" evidence="1">
    <location>
        <begin position="313"/>
        <end position="355"/>
    </location>
</feature>
<name>K1XHX6_MARBU</name>
<accession>K1XHX6</accession>
<dbReference type="InParanoid" id="K1XHX6"/>
<organism evidence="3 4">
    <name type="scientific">Marssonina brunnea f. sp. multigermtubi (strain MB_m1)</name>
    <name type="common">Marssonina leaf spot fungus</name>
    <dbReference type="NCBI Taxonomy" id="1072389"/>
    <lineage>
        <taxon>Eukaryota</taxon>
        <taxon>Fungi</taxon>
        <taxon>Dikarya</taxon>
        <taxon>Ascomycota</taxon>
        <taxon>Pezizomycotina</taxon>
        <taxon>Leotiomycetes</taxon>
        <taxon>Helotiales</taxon>
        <taxon>Drepanopezizaceae</taxon>
        <taxon>Drepanopeziza</taxon>
    </lineage>
</organism>
<evidence type="ECO:0000313" key="4">
    <source>
        <dbReference type="Proteomes" id="UP000006753"/>
    </source>
</evidence>
<keyword evidence="2" id="KW-0472">Membrane</keyword>
<evidence type="ECO:0000313" key="3">
    <source>
        <dbReference type="EMBL" id="EKD12054.1"/>
    </source>
</evidence>
<gene>
    <name evidence="3" type="ORF">MBM_09788</name>
</gene>
<dbReference type="KEGG" id="mbe:MBM_09788"/>
<dbReference type="OrthoDB" id="3936150at2759"/>
<dbReference type="eggNOG" id="KOG0255">
    <property type="taxonomic scope" value="Eukaryota"/>
</dbReference>
<feature type="transmembrane region" description="Helical" evidence="2">
    <location>
        <begin position="128"/>
        <end position="147"/>
    </location>
</feature>
<dbReference type="AlphaFoldDB" id="K1XHX6"/>